<dbReference type="InterPro" id="IPR002013">
    <property type="entry name" value="SAC_dom"/>
</dbReference>
<organism evidence="8 9">
    <name type="scientific">Rotaria magnacalcarata</name>
    <dbReference type="NCBI Taxonomy" id="392030"/>
    <lineage>
        <taxon>Eukaryota</taxon>
        <taxon>Metazoa</taxon>
        <taxon>Spiralia</taxon>
        <taxon>Gnathifera</taxon>
        <taxon>Rotifera</taxon>
        <taxon>Eurotatoria</taxon>
        <taxon>Bdelloidea</taxon>
        <taxon>Philodinida</taxon>
        <taxon>Philodinidae</taxon>
        <taxon>Rotaria</taxon>
    </lineage>
</organism>
<protein>
    <recommendedName>
        <fullName evidence="4">Phosphatidylinositol-3-phosphatase SAC1</fullName>
        <ecNumber evidence="1">3.1.3.64</ecNumber>
    </recommendedName>
    <alternativeName>
        <fullName evidence="6">Phosphatidylinositol-4-phosphate phosphatase</fullName>
    </alternativeName>
    <alternativeName>
        <fullName evidence="5">Suppressor of actin mutations 1-like protein</fullName>
    </alternativeName>
</protein>
<comment type="catalytic activity">
    <reaction evidence="3">
        <text>a 1,2-diacyl-sn-glycero-3-phospho-(1D-myo-inositol 4-phosphate) + H2O = a 1,2-diacyl-sn-glycero-3-phospho-(1D-myo-inositol) + phosphate</text>
        <dbReference type="Rhea" id="RHEA:55652"/>
        <dbReference type="ChEBI" id="CHEBI:15377"/>
        <dbReference type="ChEBI" id="CHEBI:43474"/>
        <dbReference type="ChEBI" id="CHEBI:57880"/>
        <dbReference type="ChEBI" id="CHEBI:58178"/>
    </reaction>
    <physiologicalReaction direction="left-to-right" evidence="3">
        <dbReference type="Rhea" id="RHEA:55653"/>
    </physiologicalReaction>
</comment>
<evidence type="ECO:0000313" key="9">
    <source>
        <dbReference type="Proteomes" id="UP000663866"/>
    </source>
</evidence>
<dbReference type="PROSITE" id="PS50275">
    <property type="entry name" value="SAC"/>
    <property type="match status" value="1"/>
</dbReference>
<evidence type="ECO:0000313" key="8">
    <source>
        <dbReference type="EMBL" id="CAF4524189.1"/>
    </source>
</evidence>
<feature type="domain" description="SAC" evidence="7">
    <location>
        <begin position="1"/>
        <end position="62"/>
    </location>
</feature>
<gene>
    <name evidence="8" type="ORF">OVN521_LOCUS41994</name>
</gene>
<evidence type="ECO:0000256" key="3">
    <source>
        <dbReference type="ARBA" id="ARBA00036807"/>
    </source>
</evidence>
<dbReference type="EMBL" id="CAJOBG010056853">
    <property type="protein sequence ID" value="CAF4524189.1"/>
    <property type="molecule type" value="Genomic_DNA"/>
</dbReference>
<proteinExistence type="predicted"/>
<evidence type="ECO:0000259" key="7">
    <source>
        <dbReference type="PROSITE" id="PS50275"/>
    </source>
</evidence>
<evidence type="ECO:0000256" key="6">
    <source>
        <dbReference type="ARBA" id="ARBA00041911"/>
    </source>
</evidence>
<dbReference type="GO" id="GO:0005783">
    <property type="term" value="C:endoplasmic reticulum"/>
    <property type="evidence" value="ECO:0007669"/>
    <property type="project" value="TreeGrafter"/>
</dbReference>
<dbReference type="GO" id="GO:0043812">
    <property type="term" value="F:phosphatidylinositol-4-phosphate phosphatase activity"/>
    <property type="evidence" value="ECO:0007669"/>
    <property type="project" value="TreeGrafter"/>
</dbReference>
<evidence type="ECO:0000256" key="5">
    <source>
        <dbReference type="ARBA" id="ARBA00041396"/>
    </source>
</evidence>
<dbReference type="AlphaFoldDB" id="A0A820X3S3"/>
<sequence length="77" mass="8679">IAIGKLDINENSFTYGVISRRSTYRAGTRLFIRGIDNDGKVANFVETEQILQLDDVACSYVQNYADLNFEVQDNSIV</sequence>
<dbReference type="GO" id="GO:0004438">
    <property type="term" value="F:phosphatidylinositol-3-phosphate phosphatase activity"/>
    <property type="evidence" value="ECO:0007669"/>
    <property type="project" value="UniProtKB-EC"/>
</dbReference>
<dbReference type="Proteomes" id="UP000663866">
    <property type="component" value="Unassembled WGS sequence"/>
</dbReference>
<accession>A0A820X3S3</accession>
<dbReference type="PANTHER" id="PTHR45662:SF2">
    <property type="entry name" value="PHOSPHATIDYLINOSITOL-3-PHOSPHATASE SAC1"/>
    <property type="match status" value="1"/>
</dbReference>
<reference evidence="8" key="1">
    <citation type="submission" date="2021-02" db="EMBL/GenBank/DDBJ databases">
        <authorList>
            <person name="Nowell W R."/>
        </authorList>
    </citation>
    <scope>NUCLEOTIDE SEQUENCE</scope>
</reference>
<dbReference type="PANTHER" id="PTHR45662">
    <property type="entry name" value="PHOSPHATIDYLINOSITIDE PHOSPHATASE SAC1"/>
    <property type="match status" value="1"/>
</dbReference>
<comment type="caution">
    <text evidence="8">The sequence shown here is derived from an EMBL/GenBank/DDBJ whole genome shotgun (WGS) entry which is preliminary data.</text>
</comment>
<evidence type="ECO:0000256" key="4">
    <source>
        <dbReference type="ARBA" id="ARBA00040795"/>
    </source>
</evidence>
<keyword evidence="9" id="KW-1185">Reference proteome</keyword>
<evidence type="ECO:0000256" key="1">
    <source>
        <dbReference type="ARBA" id="ARBA00013038"/>
    </source>
</evidence>
<dbReference type="Pfam" id="PF02383">
    <property type="entry name" value="Syja_N"/>
    <property type="match status" value="1"/>
</dbReference>
<feature type="non-terminal residue" evidence="8">
    <location>
        <position position="1"/>
    </location>
</feature>
<dbReference type="GO" id="GO:0046856">
    <property type="term" value="P:phosphatidylinositol dephosphorylation"/>
    <property type="evidence" value="ECO:0007669"/>
    <property type="project" value="TreeGrafter"/>
</dbReference>
<dbReference type="EC" id="3.1.3.64" evidence="1"/>
<evidence type="ECO:0000256" key="2">
    <source>
        <dbReference type="ARBA" id="ARBA00036631"/>
    </source>
</evidence>
<comment type="catalytic activity">
    <reaction evidence="2">
        <text>a 1,2-diacyl-sn-glycero-3-phospho-(1D-myo-inositol-3-phosphate) + H2O = a 1,2-diacyl-sn-glycero-3-phospho-(1D-myo-inositol) + phosphate</text>
        <dbReference type="Rhea" id="RHEA:12316"/>
        <dbReference type="ChEBI" id="CHEBI:15377"/>
        <dbReference type="ChEBI" id="CHEBI:43474"/>
        <dbReference type="ChEBI" id="CHEBI:57880"/>
        <dbReference type="ChEBI" id="CHEBI:58088"/>
        <dbReference type="EC" id="3.1.3.64"/>
    </reaction>
    <physiologicalReaction direction="left-to-right" evidence="2">
        <dbReference type="Rhea" id="RHEA:12317"/>
    </physiologicalReaction>
</comment>
<name>A0A820X3S3_9BILA</name>